<comment type="caution">
    <text evidence="2">The sequence shown here is derived from an EMBL/GenBank/DDBJ whole genome shotgun (WGS) entry which is preliminary data.</text>
</comment>
<feature type="compositionally biased region" description="Low complexity" evidence="1">
    <location>
        <begin position="221"/>
        <end position="241"/>
    </location>
</feature>
<evidence type="ECO:0000313" key="3">
    <source>
        <dbReference type="Proteomes" id="UP000521943"/>
    </source>
</evidence>
<proteinExistence type="predicted"/>
<evidence type="ECO:0000256" key="1">
    <source>
        <dbReference type="SAM" id="MobiDB-lite"/>
    </source>
</evidence>
<name>A0A8H6LWZ4_9AGAR</name>
<organism evidence="2 3">
    <name type="scientific">Ephemerocybe angulata</name>
    <dbReference type="NCBI Taxonomy" id="980116"/>
    <lineage>
        <taxon>Eukaryota</taxon>
        <taxon>Fungi</taxon>
        <taxon>Dikarya</taxon>
        <taxon>Basidiomycota</taxon>
        <taxon>Agaricomycotina</taxon>
        <taxon>Agaricomycetes</taxon>
        <taxon>Agaricomycetidae</taxon>
        <taxon>Agaricales</taxon>
        <taxon>Agaricineae</taxon>
        <taxon>Psathyrellaceae</taxon>
        <taxon>Ephemerocybe</taxon>
    </lineage>
</organism>
<dbReference type="Proteomes" id="UP000521943">
    <property type="component" value="Unassembled WGS sequence"/>
</dbReference>
<reference evidence="2 3" key="1">
    <citation type="submission" date="2020-07" db="EMBL/GenBank/DDBJ databases">
        <title>Comparative genomics of pyrophilous fungi reveals a link between fire events and developmental genes.</title>
        <authorList>
            <consortium name="DOE Joint Genome Institute"/>
            <person name="Steindorff A.S."/>
            <person name="Carver A."/>
            <person name="Calhoun S."/>
            <person name="Stillman K."/>
            <person name="Liu H."/>
            <person name="Lipzen A."/>
            <person name="Pangilinan J."/>
            <person name="Labutti K."/>
            <person name="Bruns T.D."/>
            <person name="Grigoriev I.V."/>
        </authorList>
    </citation>
    <scope>NUCLEOTIDE SEQUENCE [LARGE SCALE GENOMIC DNA]</scope>
    <source>
        <strain evidence="2 3">CBS 144469</strain>
    </source>
</reference>
<keyword evidence="3" id="KW-1185">Reference proteome</keyword>
<feature type="region of interest" description="Disordered" evidence="1">
    <location>
        <begin position="136"/>
        <end position="168"/>
    </location>
</feature>
<protein>
    <submittedName>
        <fullName evidence="2">Uncharacterized protein</fullName>
    </submittedName>
</protein>
<dbReference type="EMBL" id="JACGCI010000109">
    <property type="protein sequence ID" value="KAF6745189.1"/>
    <property type="molecule type" value="Genomic_DNA"/>
</dbReference>
<gene>
    <name evidence="2" type="ORF">DFP72DRAFT_856735</name>
</gene>
<feature type="compositionally biased region" description="Basic and acidic residues" evidence="1">
    <location>
        <begin position="151"/>
        <end position="168"/>
    </location>
</feature>
<evidence type="ECO:0000313" key="2">
    <source>
        <dbReference type="EMBL" id="KAF6745189.1"/>
    </source>
</evidence>
<accession>A0A8H6LWZ4</accession>
<feature type="region of interest" description="Disordered" evidence="1">
    <location>
        <begin position="1"/>
        <end position="21"/>
    </location>
</feature>
<feature type="region of interest" description="Disordered" evidence="1">
    <location>
        <begin position="218"/>
        <end position="241"/>
    </location>
</feature>
<dbReference type="AlphaFoldDB" id="A0A8H6LWZ4"/>
<sequence length="241" mass="26264">MAQARAKMTPPHTHPTGSIYPNPYNTRMRLSLFTLTGLTVGLLASFSNAYSDNELEARDIEHFLEQREMLDALSTRELVEELSVRLDRRDKKKGSASPKPVGLKKSHTCEYCKKYFKTAEMVRRICENRVSGRTSLTPHARAQPESSGLYDSRHRDGEEAASKGGREPMEVMAVAGVQAVGAHGVVLPVEVEGEDVPGGVEGDALVGGPRRLRTAIKFHQKGSGSAKESASESSSESGIRV</sequence>